<comment type="subcellular location">
    <subcellularLocation>
        <location evidence="1">Membrane</location>
        <topology evidence="1">Multi-pass membrane protein</topology>
    </subcellularLocation>
</comment>
<evidence type="ECO:0000256" key="6">
    <source>
        <dbReference type="SAM" id="Phobius"/>
    </source>
</evidence>
<evidence type="ECO:0000256" key="1">
    <source>
        <dbReference type="ARBA" id="ARBA00004141"/>
    </source>
</evidence>
<keyword evidence="3 6" id="KW-1133">Transmembrane helix</keyword>
<feature type="region of interest" description="Disordered" evidence="5">
    <location>
        <begin position="1"/>
        <end position="41"/>
    </location>
</feature>
<gene>
    <name evidence="7" type="ORF">MFIFM68171_05436</name>
</gene>
<proteinExistence type="predicted"/>
<evidence type="ECO:0000313" key="7">
    <source>
        <dbReference type="EMBL" id="GAB1315226.1"/>
    </source>
</evidence>
<dbReference type="SUPFAM" id="SSF144083">
    <property type="entry name" value="Magnesium transport protein CorA, transmembrane region"/>
    <property type="match status" value="1"/>
</dbReference>
<dbReference type="GeneID" id="98176179"/>
<organism evidence="7 8">
    <name type="scientific">Madurella fahalii</name>
    <dbReference type="NCBI Taxonomy" id="1157608"/>
    <lineage>
        <taxon>Eukaryota</taxon>
        <taxon>Fungi</taxon>
        <taxon>Dikarya</taxon>
        <taxon>Ascomycota</taxon>
        <taxon>Pezizomycotina</taxon>
        <taxon>Sordariomycetes</taxon>
        <taxon>Sordariomycetidae</taxon>
        <taxon>Sordariales</taxon>
        <taxon>Sordariales incertae sedis</taxon>
        <taxon>Madurella</taxon>
    </lineage>
</organism>
<reference evidence="7 8" key="1">
    <citation type="submission" date="2024-09" db="EMBL/GenBank/DDBJ databases">
        <title>Itraconazole resistance in Madurella fahalii resulting from another homologue of gene encoding cytochrome P450 14-alpha sterol demethylase (CYP51).</title>
        <authorList>
            <person name="Yoshioka I."/>
            <person name="Fahal A.H."/>
            <person name="Kaneko S."/>
            <person name="Yaguchi T."/>
        </authorList>
    </citation>
    <scope>NUCLEOTIDE SEQUENCE [LARGE SCALE GENOMIC DNA]</scope>
    <source>
        <strain evidence="7 8">IFM 68171</strain>
    </source>
</reference>
<keyword evidence="4 6" id="KW-0472">Membrane</keyword>
<evidence type="ECO:0000256" key="4">
    <source>
        <dbReference type="ARBA" id="ARBA00023136"/>
    </source>
</evidence>
<evidence type="ECO:0000256" key="3">
    <source>
        <dbReference type="ARBA" id="ARBA00022989"/>
    </source>
</evidence>
<dbReference type="RefSeq" id="XP_070916957.1">
    <property type="nucleotide sequence ID" value="XM_071060856.1"/>
</dbReference>
<protein>
    <submittedName>
        <fullName evidence="7">Magnesium transport protein CorA</fullName>
    </submittedName>
</protein>
<dbReference type="EMBL" id="BAAFSV010000002">
    <property type="protein sequence ID" value="GAB1315226.1"/>
    <property type="molecule type" value="Genomic_DNA"/>
</dbReference>
<feature type="transmembrane region" description="Helical" evidence="6">
    <location>
        <begin position="656"/>
        <end position="678"/>
    </location>
</feature>
<keyword evidence="2 6" id="KW-0812">Transmembrane</keyword>
<feature type="region of interest" description="Disordered" evidence="5">
    <location>
        <begin position="69"/>
        <end position="99"/>
    </location>
</feature>
<keyword evidence="8" id="KW-1185">Reference proteome</keyword>
<evidence type="ECO:0000256" key="2">
    <source>
        <dbReference type="ARBA" id="ARBA00022692"/>
    </source>
</evidence>
<accession>A0ABQ0GBS5</accession>
<evidence type="ECO:0000313" key="8">
    <source>
        <dbReference type="Proteomes" id="UP001628179"/>
    </source>
</evidence>
<sequence length="729" mass="82840">MSTTTPDPDTGDSQNAPVAKTQAAADSSAQPPADASDEAQPISVADLLRELQETNRLLRAIALARQEPASGHAVEVVPVEPPTPPLPVSGSSQAQLQSTSSSAAVKEKARQLVDEFAHAAFGRGKSNLETYRDQVVEVLLSHLPQGVQNGLEEEISAKIMPMASEQVPLVISLARSSRPSVLLWHRRTPRSKVPLTSQEITLLNQQWPLQFDIDRLIHKTPRYSGWILGNNPGRDGALCATPLFYGPERKLLPASAILDSNQKSNSVAARISTSDLRSPGSIWHLTTPIWADRVMPLDRLALITAVSMKRYNDNWDTVHDFLQEFCAGWRPLHLRGRAREFGGWTGSSDVAYQHTIRCFSPNKNHDTNFLPYVRCHRETGNFPCLPGASPRAFVEQRMSVVCRWVYHEDPQGFMVMILGDFQTVRVETQESNDLFTDWEDRHFTVRGENAGYHVLQSALHRMLMYWEKEWSHCLDELESSVNTKLHDILSDESSSNLMFDTSFVRSRLYFKTLEMLRIFADTIRETGRDLQEMDPERLLQGSFRHAGFDVRYFLKDDPAQDKALWENWEILSSFQQKAEDRLLRRIAEKTEEIKSLRDGLFNATSLREASMATTMNRYVIVFTIMTVLYLPPSFTASLFGTPLFEAEEQAETVNRFKISTIIVCVITYVLSFLLIWLADRWDIAGAVYREMRSAWRESWARFKRQRALDKENQSGEKLHASSEDMRMSV</sequence>
<name>A0ABQ0GBS5_9PEZI</name>
<dbReference type="Proteomes" id="UP001628179">
    <property type="component" value="Unassembled WGS sequence"/>
</dbReference>
<feature type="transmembrane region" description="Helical" evidence="6">
    <location>
        <begin position="618"/>
        <end position="644"/>
    </location>
</feature>
<dbReference type="Gene3D" id="1.20.58.340">
    <property type="entry name" value="Magnesium transport protein CorA, transmembrane region"/>
    <property type="match status" value="1"/>
</dbReference>
<feature type="compositionally biased region" description="Low complexity" evidence="5">
    <location>
        <begin position="22"/>
        <end position="41"/>
    </location>
</feature>
<comment type="caution">
    <text evidence="7">The sequence shown here is derived from an EMBL/GenBank/DDBJ whole genome shotgun (WGS) entry which is preliminary data.</text>
</comment>
<feature type="compositionally biased region" description="Low complexity" evidence="5">
    <location>
        <begin position="88"/>
        <end position="99"/>
    </location>
</feature>
<dbReference type="InterPro" id="IPR045863">
    <property type="entry name" value="CorA_TM1_TM2"/>
</dbReference>
<evidence type="ECO:0000256" key="5">
    <source>
        <dbReference type="SAM" id="MobiDB-lite"/>
    </source>
</evidence>